<gene>
    <name evidence="2" type="ORF">C8P68_11266</name>
</gene>
<dbReference type="InterPro" id="IPR010093">
    <property type="entry name" value="SinI_DNA-bd"/>
</dbReference>
<accession>A0A2T5J4M8</accession>
<sequence>MRNEKIGLAQESVKQAISHQLQELTSLEFLSVKAAAKLLGTSNKIVYTMIRSGRLKATNLSVRKTVINRADIDNLFALPDMPDERKPNSSNLSDCCHMGEAQQLYNISEKALCDIIKRYQIPKYQVGWYTYVLKIHLDNIFNPGGHHA</sequence>
<organism evidence="2 3">
    <name type="scientific">Mucilaginibacter yixingensis</name>
    <dbReference type="NCBI Taxonomy" id="1295612"/>
    <lineage>
        <taxon>Bacteria</taxon>
        <taxon>Pseudomonadati</taxon>
        <taxon>Bacteroidota</taxon>
        <taxon>Sphingobacteriia</taxon>
        <taxon>Sphingobacteriales</taxon>
        <taxon>Sphingobacteriaceae</taxon>
        <taxon>Mucilaginibacter</taxon>
    </lineage>
</organism>
<dbReference type="Proteomes" id="UP000244168">
    <property type="component" value="Unassembled WGS sequence"/>
</dbReference>
<name>A0A2T5J4M8_9SPHI</name>
<comment type="caution">
    <text evidence="2">The sequence shown here is derived from an EMBL/GenBank/DDBJ whole genome shotgun (WGS) entry which is preliminary data.</text>
</comment>
<evidence type="ECO:0000259" key="1">
    <source>
        <dbReference type="Pfam" id="PF12728"/>
    </source>
</evidence>
<protein>
    <submittedName>
        <fullName evidence="2">Excisionase family DNA binding protein</fullName>
    </submittedName>
</protein>
<feature type="domain" description="Helix-turn-helix" evidence="1">
    <location>
        <begin position="29"/>
        <end position="74"/>
    </location>
</feature>
<dbReference type="Pfam" id="PF12728">
    <property type="entry name" value="HTH_17"/>
    <property type="match status" value="1"/>
</dbReference>
<dbReference type="AlphaFoldDB" id="A0A2T5J4M8"/>
<keyword evidence="3" id="KW-1185">Reference proteome</keyword>
<reference evidence="2 3" key="1">
    <citation type="submission" date="2018-04" db="EMBL/GenBank/DDBJ databases">
        <title>Genomic Encyclopedia of Archaeal and Bacterial Type Strains, Phase II (KMG-II): from individual species to whole genera.</title>
        <authorList>
            <person name="Goeker M."/>
        </authorList>
    </citation>
    <scope>NUCLEOTIDE SEQUENCE [LARGE SCALE GENOMIC DNA]</scope>
    <source>
        <strain evidence="2 3">DSM 26809</strain>
    </source>
</reference>
<dbReference type="InterPro" id="IPR041657">
    <property type="entry name" value="HTH_17"/>
</dbReference>
<proteinExistence type="predicted"/>
<dbReference type="NCBIfam" id="TIGR01764">
    <property type="entry name" value="excise"/>
    <property type="match status" value="1"/>
</dbReference>
<evidence type="ECO:0000313" key="3">
    <source>
        <dbReference type="Proteomes" id="UP000244168"/>
    </source>
</evidence>
<dbReference type="EMBL" id="QAOQ01000012">
    <property type="protein sequence ID" value="PTQ92466.1"/>
    <property type="molecule type" value="Genomic_DNA"/>
</dbReference>
<evidence type="ECO:0000313" key="2">
    <source>
        <dbReference type="EMBL" id="PTQ92466.1"/>
    </source>
</evidence>
<dbReference type="GO" id="GO:0003677">
    <property type="term" value="F:DNA binding"/>
    <property type="evidence" value="ECO:0007669"/>
    <property type="project" value="InterPro"/>
</dbReference>